<keyword evidence="2" id="KW-0378">Hydrolase</keyword>
<proteinExistence type="predicted"/>
<dbReference type="PANTHER" id="PTHR46825:SF9">
    <property type="entry name" value="BETA-LACTAMASE-RELATED DOMAIN-CONTAINING PROTEIN"/>
    <property type="match status" value="1"/>
</dbReference>
<protein>
    <submittedName>
        <fullName evidence="2">Beta-lactamase</fullName>
        <ecNumber evidence="2">3.5.2.6</ecNumber>
    </submittedName>
</protein>
<dbReference type="InterPro" id="IPR001466">
    <property type="entry name" value="Beta-lactam-related"/>
</dbReference>
<dbReference type="Proteomes" id="UP000023435">
    <property type="component" value="Unassembled WGS sequence"/>
</dbReference>
<gene>
    <name evidence="2" type="ORF">AZ78_3164</name>
</gene>
<feature type="domain" description="Beta-lactamase-related" evidence="1">
    <location>
        <begin position="66"/>
        <end position="376"/>
    </location>
</feature>
<keyword evidence="3" id="KW-1185">Reference proteome</keyword>
<accession>A0A108UAN0</accession>
<name>A0A108UAN0_9GAMM</name>
<dbReference type="InterPro" id="IPR050491">
    <property type="entry name" value="AmpC-like"/>
</dbReference>
<dbReference type="EMBL" id="JAJA02000001">
    <property type="protein sequence ID" value="KWS05612.1"/>
    <property type="molecule type" value="Genomic_DNA"/>
</dbReference>
<evidence type="ECO:0000313" key="3">
    <source>
        <dbReference type="Proteomes" id="UP000023435"/>
    </source>
</evidence>
<dbReference type="Pfam" id="PF00144">
    <property type="entry name" value="Beta-lactamase"/>
    <property type="match status" value="1"/>
</dbReference>
<dbReference type="RefSeq" id="WP_082723660.1">
    <property type="nucleotide sequence ID" value="NZ_JAJA02000001.1"/>
</dbReference>
<sequence>MHTRNTHGPGTVAFRRGLGGIVLALIASTADAQSSRVDTDTLATQQVRAASNEIRQTLARMQQIPGAFPAVSAVVVHGDATPLLFVQGTAHAGHPGRVDHRSLFYIASQTKSFLALLAARLDETGVLPLDTTLAQIWPQLELPVPADPATITMADLLSHQENLKTDTLNFLTAYVRDVPAADYPAMLARYTQTRSEGFRYANLGDLIYGAALETRTGRPWQAWLQHEVLGPLRLDHVYSRGSRAPARRLTWNHRWDGQAWIAYPPKPDELMHAAGGLLASSDDMAAWMRANLRRGSPTGTPSAGSFALAQGPRAKAELSDGEFVCDGYSLGWYSCAYKNQQVLMHPGGYVGVVSVTLLLPAMDTGLSLVVNSDSAMEGVQLELMKAFIGLATGQGGESERLRALVDGYPARLARTVAKRRDAVEKARGESAWNGWAWSPSRAQARRYLGSFQSERLGRLEVVHGRDGLQARLGAMRLSLIPASPDLFGASKSRLDAPEPFRYDQAADSLRWNDDTFQRLPSPRACPDAPCVKR</sequence>
<reference evidence="2 3" key="1">
    <citation type="journal article" date="2014" name="Genome Announc.">
        <title>Draft Genome Sequence of Lysobacter capsici AZ78, a Bacterium Antagonistic to Plant-Pathogenic Oomycetes.</title>
        <authorList>
            <person name="Puopolo G."/>
            <person name="Sonego P."/>
            <person name="Engelen K."/>
            <person name="Pertot I."/>
        </authorList>
    </citation>
    <scope>NUCLEOTIDE SEQUENCE [LARGE SCALE GENOMIC DNA]</scope>
    <source>
        <strain evidence="2 3">AZ78</strain>
    </source>
</reference>
<dbReference type="EC" id="3.5.2.6" evidence="2"/>
<dbReference type="SUPFAM" id="SSF56601">
    <property type="entry name" value="beta-lactamase/transpeptidase-like"/>
    <property type="match status" value="1"/>
</dbReference>
<evidence type="ECO:0000259" key="1">
    <source>
        <dbReference type="Pfam" id="PF00144"/>
    </source>
</evidence>
<dbReference type="GO" id="GO:0008800">
    <property type="term" value="F:beta-lactamase activity"/>
    <property type="evidence" value="ECO:0007669"/>
    <property type="project" value="UniProtKB-EC"/>
</dbReference>
<evidence type="ECO:0000313" key="2">
    <source>
        <dbReference type="EMBL" id="KWS05612.1"/>
    </source>
</evidence>
<dbReference type="InterPro" id="IPR012338">
    <property type="entry name" value="Beta-lactam/transpept-like"/>
</dbReference>
<comment type="caution">
    <text evidence="2">The sequence shown here is derived from an EMBL/GenBank/DDBJ whole genome shotgun (WGS) entry which is preliminary data.</text>
</comment>
<dbReference type="OrthoDB" id="5377981at2"/>
<dbReference type="PANTHER" id="PTHR46825">
    <property type="entry name" value="D-ALANYL-D-ALANINE-CARBOXYPEPTIDASE/ENDOPEPTIDASE AMPH"/>
    <property type="match status" value="1"/>
</dbReference>
<dbReference type="Gene3D" id="3.40.710.10">
    <property type="entry name" value="DD-peptidase/beta-lactamase superfamily"/>
    <property type="match status" value="1"/>
</dbReference>
<dbReference type="AlphaFoldDB" id="A0A108UAN0"/>
<organism evidence="2 3">
    <name type="scientific">Lysobacter capsici AZ78</name>
    <dbReference type="NCBI Taxonomy" id="1444315"/>
    <lineage>
        <taxon>Bacteria</taxon>
        <taxon>Pseudomonadati</taxon>
        <taxon>Pseudomonadota</taxon>
        <taxon>Gammaproteobacteria</taxon>
        <taxon>Lysobacterales</taxon>
        <taxon>Lysobacteraceae</taxon>
        <taxon>Lysobacter</taxon>
    </lineage>
</organism>